<proteinExistence type="predicted"/>
<evidence type="ECO:0000313" key="2">
    <source>
        <dbReference type="Proteomes" id="UP000188268"/>
    </source>
</evidence>
<dbReference type="Proteomes" id="UP000188268">
    <property type="component" value="Unassembled WGS sequence"/>
</dbReference>
<name>A0A1R3IV06_COCAP</name>
<sequence>MAVKEARVDGRSYKKVVAPSNKGQQKVTHTTPVQECHVFMSETIQKSLQN</sequence>
<keyword evidence="2" id="KW-1185">Reference proteome</keyword>
<dbReference type="AlphaFoldDB" id="A0A1R3IV06"/>
<dbReference type="EMBL" id="AWWV01009466">
    <property type="protein sequence ID" value="OMO86418.1"/>
    <property type="molecule type" value="Genomic_DNA"/>
</dbReference>
<gene>
    <name evidence="1" type="ORF">CCACVL1_09601</name>
</gene>
<dbReference type="Gramene" id="OMO86418">
    <property type="protein sequence ID" value="OMO86418"/>
    <property type="gene ID" value="CCACVL1_09601"/>
</dbReference>
<evidence type="ECO:0000313" key="1">
    <source>
        <dbReference type="EMBL" id="OMO86418.1"/>
    </source>
</evidence>
<comment type="caution">
    <text evidence="1">The sequence shown here is derived from an EMBL/GenBank/DDBJ whole genome shotgun (WGS) entry which is preliminary data.</text>
</comment>
<accession>A0A1R3IV06</accession>
<protein>
    <submittedName>
        <fullName evidence="1">Uncharacterized protein</fullName>
    </submittedName>
</protein>
<reference evidence="1 2" key="1">
    <citation type="submission" date="2013-09" db="EMBL/GenBank/DDBJ databases">
        <title>Corchorus capsularis genome sequencing.</title>
        <authorList>
            <person name="Alam M."/>
            <person name="Haque M.S."/>
            <person name="Islam M.S."/>
            <person name="Emdad E.M."/>
            <person name="Islam M.M."/>
            <person name="Ahmed B."/>
            <person name="Halim A."/>
            <person name="Hossen Q.M.M."/>
            <person name="Hossain M.Z."/>
            <person name="Ahmed R."/>
            <person name="Khan M.M."/>
            <person name="Islam R."/>
            <person name="Rashid M.M."/>
            <person name="Khan S.A."/>
            <person name="Rahman M.S."/>
            <person name="Alam M."/>
        </authorList>
    </citation>
    <scope>NUCLEOTIDE SEQUENCE [LARGE SCALE GENOMIC DNA]</scope>
    <source>
        <strain evidence="2">cv. CVL-1</strain>
        <tissue evidence="1">Whole seedling</tissue>
    </source>
</reference>
<organism evidence="1 2">
    <name type="scientific">Corchorus capsularis</name>
    <name type="common">Jute</name>
    <dbReference type="NCBI Taxonomy" id="210143"/>
    <lineage>
        <taxon>Eukaryota</taxon>
        <taxon>Viridiplantae</taxon>
        <taxon>Streptophyta</taxon>
        <taxon>Embryophyta</taxon>
        <taxon>Tracheophyta</taxon>
        <taxon>Spermatophyta</taxon>
        <taxon>Magnoliopsida</taxon>
        <taxon>eudicotyledons</taxon>
        <taxon>Gunneridae</taxon>
        <taxon>Pentapetalae</taxon>
        <taxon>rosids</taxon>
        <taxon>malvids</taxon>
        <taxon>Malvales</taxon>
        <taxon>Malvaceae</taxon>
        <taxon>Grewioideae</taxon>
        <taxon>Apeibeae</taxon>
        <taxon>Corchorus</taxon>
    </lineage>
</organism>